<dbReference type="Proteomes" id="UP000078492">
    <property type="component" value="Unassembled WGS sequence"/>
</dbReference>
<organism evidence="1 2">
    <name type="scientific">Trachymyrmex cornetzi</name>
    <dbReference type="NCBI Taxonomy" id="471704"/>
    <lineage>
        <taxon>Eukaryota</taxon>
        <taxon>Metazoa</taxon>
        <taxon>Ecdysozoa</taxon>
        <taxon>Arthropoda</taxon>
        <taxon>Hexapoda</taxon>
        <taxon>Insecta</taxon>
        <taxon>Pterygota</taxon>
        <taxon>Neoptera</taxon>
        <taxon>Endopterygota</taxon>
        <taxon>Hymenoptera</taxon>
        <taxon>Apocrita</taxon>
        <taxon>Aculeata</taxon>
        <taxon>Formicoidea</taxon>
        <taxon>Formicidae</taxon>
        <taxon>Myrmicinae</taxon>
        <taxon>Trachymyrmex</taxon>
    </lineage>
</organism>
<proteinExistence type="predicted"/>
<evidence type="ECO:0000313" key="1">
    <source>
        <dbReference type="EMBL" id="KYN18748.1"/>
    </source>
</evidence>
<name>A0A151J6B6_9HYME</name>
<dbReference type="EMBL" id="KQ979863">
    <property type="protein sequence ID" value="KYN18748.1"/>
    <property type="molecule type" value="Genomic_DNA"/>
</dbReference>
<sequence>MDQSERSVWSIWKKQVERSLRRLKKEQRVEKGLKMADANTYVIEIQSVLDISVKRQMMLPVEDDDGSIQALELSEEEVRPFSVLGTIQRERCQRDGPIEKSCDAVVVAMSESRCYTDSPVLAEHQPFNRNGKALRGSKKSVLFYTTDCGDEKEDLGLKLQQRSVSLVFLHRRPMTFHFDTIARRKFPIACCISCPGGNIQTLLHRLFIIVFVPHHYLIRIPHADL</sequence>
<dbReference type="STRING" id="471704.A0A151J6B6"/>
<protein>
    <submittedName>
        <fullName evidence="1">Uncharacterized protein</fullName>
    </submittedName>
</protein>
<keyword evidence="2" id="KW-1185">Reference proteome</keyword>
<accession>A0A151J6B6</accession>
<gene>
    <name evidence="1" type="ORF">ALC57_08905</name>
</gene>
<reference evidence="1 2" key="1">
    <citation type="submission" date="2015-09" db="EMBL/GenBank/DDBJ databases">
        <title>Trachymyrmex cornetzi WGS genome.</title>
        <authorList>
            <person name="Nygaard S."/>
            <person name="Hu H."/>
            <person name="Boomsma J."/>
            <person name="Zhang G."/>
        </authorList>
    </citation>
    <scope>NUCLEOTIDE SEQUENCE [LARGE SCALE GENOMIC DNA]</scope>
    <source>
        <strain evidence="1">Tcor2-1</strain>
        <tissue evidence="1">Whole body</tissue>
    </source>
</reference>
<dbReference type="AlphaFoldDB" id="A0A151J6B6"/>
<evidence type="ECO:0000313" key="2">
    <source>
        <dbReference type="Proteomes" id="UP000078492"/>
    </source>
</evidence>